<proteinExistence type="predicted"/>
<protein>
    <submittedName>
        <fullName evidence="1">Uncharacterized protein</fullName>
    </submittedName>
</protein>
<gene>
    <name evidence="1" type="ORF">CWATWH0003_4068</name>
</gene>
<sequence>MIYVLDHFLITSRQLRLVLPEIKGFGVSSHLPGFSTFPKTFIPFLFVPTVRFLAIFRANHFAHLPLEGYSYHSNNTVRVANQLGHLDSD</sequence>
<comment type="caution">
    <text evidence="1">The sequence shown here is derived from an EMBL/GenBank/DDBJ whole genome shotgun (WGS) entry which is preliminary data.</text>
</comment>
<evidence type="ECO:0000313" key="1">
    <source>
        <dbReference type="EMBL" id="EHJ11183.1"/>
    </source>
</evidence>
<evidence type="ECO:0000313" key="2">
    <source>
        <dbReference type="Proteomes" id="UP000003477"/>
    </source>
</evidence>
<reference evidence="1 2" key="1">
    <citation type="journal article" date="2011" name="Front. Microbiol.">
        <title>Two Strains of Crocosphaera watsonii with Highly Conserved Genomes are Distinguished by Strain-Specific Features.</title>
        <authorList>
            <person name="Bench S.R."/>
            <person name="Ilikchyan I.N."/>
            <person name="Tripp H.J."/>
            <person name="Zehr J.P."/>
        </authorList>
    </citation>
    <scope>NUCLEOTIDE SEQUENCE [LARGE SCALE GENOMIC DNA]</scope>
    <source>
        <strain evidence="1 2">WH 0003</strain>
    </source>
</reference>
<dbReference type="Proteomes" id="UP000003477">
    <property type="component" value="Unassembled WGS sequence"/>
</dbReference>
<accession>G5J9F2</accession>
<organism evidence="1 2">
    <name type="scientific">Crocosphaera watsonii WH 0003</name>
    <dbReference type="NCBI Taxonomy" id="423471"/>
    <lineage>
        <taxon>Bacteria</taxon>
        <taxon>Bacillati</taxon>
        <taxon>Cyanobacteriota</taxon>
        <taxon>Cyanophyceae</taxon>
        <taxon>Oscillatoriophycideae</taxon>
        <taxon>Chroococcales</taxon>
        <taxon>Aphanothecaceae</taxon>
        <taxon>Crocosphaera</taxon>
    </lineage>
</organism>
<name>G5J9F2_CROWT</name>
<dbReference type="AlphaFoldDB" id="G5J9F2"/>
<dbReference type="EMBL" id="AESD01000620">
    <property type="protein sequence ID" value="EHJ11183.1"/>
    <property type="molecule type" value="Genomic_DNA"/>
</dbReference>
<dbReference type="PATRIC" id="fig|423471.3.peg.3815"/>